<dbReference type="AlphaFoldDB" id="A0A8H3FRG4"/>
<evidence type="ECO:0000313" key="3">
    <source>
        <dbReference type="Proteomes" id="UP000664521"/>
    </source>
</evidence>
<keyword evidence="1" id="KW-0472">Membrane</keyword>
<dbReference type="EMBL" id="CAJPDS010000053">
    <property type="protein sequence ID" value="CAF9929787.1"/>
    <property type="molecule type" value="Genomic_DNA"/>
</dbReference>
<evidence type="ECO:0000256" key="1">
    <source>
        <dbReference type="SAM" id="Phobius"/>
    </source>
</evidence>
<reference evidence="2" key="1">
    <citation type="submission" date="2021-03" db="EMBL/GenBank/DDBJ databases">
        <authorList>
            <person name="Tagirdzhanova G."/>
        </authorList>
    </citation>
    <scope>NUCLEOTIDE SEQUENCE</scope>
</reference>
<comment type="caution">
    <text evidence="2">The sequence shown here is derived from an EMBL/GenBank/DDBJ whole genome shotgun (WGS) entry which is preliminary data.</text>
</comment>
<accession>A0A8H3FRG4</accession>
<protein>
    <submittedName>
        <fullName evidence="2">Uncharacterized protein</fullName>
    </submittedName>
</protein>
<gene>
    <name evidence="2" type="ORF">HETSPECPRED_007449</name>
</gene>
<keyword evidence="3" id="KW-1185">Reference proteome</keyword>
<keyword evidence="1" id="KW-0812">Transmembrane</keyword>
<feature type="transmembrane region" description="Helical" evidence="1">
    <location>
        <begin position="353"/>
        <end position="385"/>
    </location>
</feature>
<organism evidence="2 3">
    <name type="scientific">Heterodermia speciosa</name>
    <dbReference type="NCBI Taxonomy" id="116794"/>
    <lineage>
        <taxon>Eukaryota</taxon>
        <taxon>Fungi</taxon>
        <taxon>Dikarya</taxon>
        <taxon>Ascomycota</taxon>
        <taxon>Pezizomycotina</taxon>
        <taxon>Lecanoromycetes</taxon>
        <taxon>OSLEUM clade</taxon>
        <taxon>Lecanoromycetidae</taxon>
        <taxon>Caliciales</taxon>
        <taxon>Physciaceae</taxon>
        <taxon>Heterodermia</taxon>
    </lineage>
</organism>
<sequence length="403" mass="45978">MSFSSSSLYPPFPGLAPGAKTAAISRRLVANEPDNKTIMTFDIVATPLDPPSKSEHVSGQASAFDDLLPASYRTPEEDVAPPTLNTFFLRNELEVDRLNGIHQWLWLVGRPRPPRPLYYQRAVGRKIVLHEQADVHCVWDERRVFLKPVPRWLLERQVWRDFLNCDEGCLPSKQTQYRKMNASSFNQPKAVKEGECERCELRGLATGFLLTYTSLIAYEHDLYVAKEHKLVPEGMTWSQWRSIVKSLLSSDRCPYQPTGSPYPHTPSINPRYHYGELRLGRLNLVYRLTLRSPLQGYLYGYNAYSQFWSANMKRLAGVFAYIVVVLTAMQVGLDIGKLQDNKNFQRAAYGFTAFSILAPLLFLGAVCIVFLGAFVVNLLSTIVYWKSRMGWIERRRGREESGA</sequence>
<dbReference type="OrthoDB" id="5086500at2759"/>
<evidence type="ECO:0000313" key="2">
    <source>
        <dbReference type="EMBL" id="CAF9929787.1"/>
    </source>
</evidence>
<feature type="transmembrane region" description="Helical" evidence="1">
    <location>
        <begin position="315"/>
        <end position="333"/>
    </location>
</feature>
<proteinExistence type="predicted"/>
<name>A0A8H3FRG4_9LECA</name>
<dbReference type="Proteomes" id="UP000664521">
    <property type="component" value="Unassembled WGS sequence"/>
</dbReference>
<dbReference type="PANTHER" id="PTHR34414">
    <property type="entry name" value="HET DOMAIN-CONTAINING PROTEIN-RELATED"/>
    <property type="match status" value="1"/>
</dbReference>
<dbReference type="PANTHER" id="PTHR34414:SF1">
    <property type="entry name" value="SUBTILISIN-LIKE SERINE PROTEASE"/>
    <property type="match status" value="1"/>
</dbReference>
<dbReference type="Pfam" id="PF20246">
    <property type="entry name" value="DUF6601"/>
    <property type="match status" value="1"/>
</dbReference>
<dbReference type="InterPro" id="IPR046536">
    <property type="entry name" value="DUF6601"/>
</dbReference>
<keyword evidence="1" id="KW-1133">Transmembrane helix</keyword>